<dbReference type="Pfam" id="PF07679">
    <property type="entry name" value="I-set"/>
    <property type="match status" value="3"/>
</dbReference>
<dbReference type="SUPFAM" id="SSF48726">
    <property type="entry name" value="Immunoglobulin"/>
    <property type="match status" value="3"/>
</dbReference>
<keyword evidence="10" id="KW-1185">Reference proteome</keyword>
<comment type="subcellular location">
    <subcellularLocation>
        <location evidence="1">Cytoplasm</location>
    </subcellularLocation>
</comment>
<dbReference type="InterPro" id="IPR013098">
    <property type="entry name" value="Ig_I-set"/>
</dbReference>
<dbReference type="SMART" id="SM00409">
    <property type="entry name" value="IG"/>
    <property type="match status" value="3"/>
</dbReference>
<evidence type="ECO:0000256" key="2">
    <source>
        <dbReference type="ARBA" id="ARBA00022490"/>
    </source>
</evidence>
<dbReference type="InterPro" id="IPR036179">
    <property type="entry name" value="Ig-like_dom_sf"/>
</dbReference>
<evidence type="ECO:0000256" key="4">
    <source>
        <dbReference type="ARBA" id="ARBA00022737"/>
    </source>
</evidence>
<feature type="region of interest" description="Disordered" evidence="7">
    <location>
        <begin position="217"/>
        <end position="245"/>
    </location>
</feature>
<dbReference type="AlphaFoldDB" id="A0A8C0BZG3"/>
<keyword evidence="6" id="KW-0393">Immunoglobulin domain</keyword>
<feature type="domain" description="Ig-like" evidence="8">
    <location>
        <begin position="48"/>
        <end position="134"/>
    </location>
</feature>
<evidence type="ECO:0000313" key="9">
    <source>
        <dbReference type="Ensembl" id="ENSBJAP00000023292.1"/>
    </source>
</evidence>
<reference evidence="9" key="2">
    <citation type="submission" date="2025-09" db="UniProtKB">
        <authorList>
            <consortium name="Ensembl"/>
        </authorList>
    </citation>
    <scope>IDENTIFICATION</scope>
</reference>
<evidence type="ECO:0000313" key="10">
    <source>
        <dbReference type="Proteomes" id="UP000694555"/>
    </source>
</evidence>
<dbReference type="Gene3D" id="2.60.40.10">
    <property type="entry name" value="Immunoglobulins"/>
    <property type="match status" value="3"/>
</dbReference>
<feature type="domain" description="Ig-like" evidence="8">
    <location>
        <begin position="240"/>
        <end position="326"/>
    </location>
</feature>
<evidence type="ECO:0000256" key="6">
    <source>
        <dbReference type="ARBA" id="ARBA00023319"/>
    </source>
</evidence>
<keyword evidence="4" id="KW-0677">Repeat</keyword>
<dbReference type="InterPro" id="IPR007110">
    <property type="entry name" value="Ig-like_dom"/>
</dbReference>
<feature type="compositionally biased region" description="Polar residues" evidence="7">
    <location>
        <begin position="227"/>
        <end position="237"/>
    </location>
</feature>
<dbReference type="Ensembl" id="ENSBJAT00000023940.1">
    <property type="protein sequence ID" value="ENSBJAP00000023292.1"/>
    <property type="gene ID" value="ENSBJAG00000015077.1"/>
</dbReference>
<feature type="region of interest" description="Disordered" evidence="7">
    <location>
        <begin position="455"/>
        <end position="482"/>
    </location>
</feature>
<keyword evidence="5" id="KW-1015">Disulfide bond</keyword>
<dbReference type="FunFam" id="2.60.40.10:FF:000241">
    <property type="entry name" value="obscurin-like protein 1 isoform X2"/>
    <property type="match status" value="2"/>
</dbReference>
<evidence type="ECO:0000259" key="8">
    <source>
        <dbReference type="PROSITE" id="PS50835"/>
    </source>
</evidence>
<evidence type="ECO:0000256" key="7">
    <source>
        <dbReference type="SAM" id="MobiDB-lite"/>
    </source>
</evidence>
<dbReference type="PROSITE" id="PS50835">
    <property type="entry name" value="IG_LIKE"/>
    <property type="match status" value="3"/>
</dbReference>
<evidence type="ECO:0000256" key="1">
    <source>
        <dbReference type="ARBA" id="ARBA00004496"/>
    </source>
</evidence>
<proteinExistence type="predicted"/>
<dbReference type="FunFam" id="2.60.40.10:FF:000211">
    <property type="entry name" value="Obscurin-like protein 1"/>
    <property type="match status" value="1"/>
</dbReference>
<evidence type="ECO:0000256" key="5">
    <source>
        <dbReference type="ARBA" id="ARBA00023157"/>
    </source>
</evidence>
<dbReference type="PANTHER" id="PTHR35971:SF5">
    <property type="entry name" value="OBSCURIN LIKE CYTOSKELETAL ADAPTOR 1"/>
    <property type="match status" value="1"/>
</dbReference>
<dbReference type="InterPro" id="IPR013783">
    <property type="entry name" value="Ig-like_fold"/>
</dbReference>
<dbReference type="InterPro" id="IPR003599">
    <property type="entry name" value="Ig_sub"/>
</dbReference>
<dbReference type="SMART" id="SM00408">
    <property type="entry name" value="IGc2"/>
    <property type="match status" value="3"/>
</dbReference>
<protein>
    <recommendedName>
        <fullName evidence="8">Ig-like domain-containing protein</fullName>
    </recommendedName>
</protein>
<keyword evidence="3" id="KW-0597">Phosphoprotein</keyword>
<keyword evidence="2" id="KW-0963">Cytoplasm</keyword>
<evidence type="ECO:0000256" key="3">
    <source>
        <dbReference type="ARBA" id="ARBA00022553"/>
    </source>
</evidence>
<feature type="domain" description="Ig-like" evidence="8">
    <location>
        <begin position="333"/>
        <end position="415"/>
    </location>
</feature>
<organism evidence="9 10">
    <name type="scientific">Buteo japonicus</name>
    <dbReference type="NCBI Taxonomy" id="224669"/>
    <lineage>
        <taxon>Eukaryota</taxon>
        <taxon>Metazoa</taxon>
        <taxon>Chordata</taxon>
        <taxon>Craniata</taxon>
        <taxon>Vertebrata</taxon>
        <taxon>Euteleostomi</taxon>
        <taxon>Archelosauria</taxon>
        <taxon>Archosauria</taxon>
        <taxon>Dinosauria</taxon>
        <taxon>Saurischia</taxon>
        <taxon>Theropoda</taxon>
        <taxon>Coelurosauria</taxon>
        <taxon>Aves</taxon>
        <taxon>Neognathae</taxon>
        <taxon>Neoaves</taxon>
        <taxon>Telluraves</taxon>
        <taxon>Accipitrimorphae</taxon>
        <taxon>Accipitriformes</taxon>
        <taxon>Accipitridae</taxon>
        <taxon>Accipitrinae</taxon>
        <taxon>Buteo</taxon>
    </lineage>
</organism>
<sequence length="482" mass="52321">MYTCDAGDHAASFRVTVSGELPGGCPSSCGAHLVQQLSPAMCPPADAPVRIISSNEEAPHAYVVGQRVKLWCQLSHPAAPVRWYKDGEEVEAGESLVLEQEGPWRRLVLPCAQLQDTGEFICDARDASVSYHVSVAGWWHSRDALGRAAPAPCPQHRRGGSVAASPWGWWVPPSSHAGLALRAHRPCPQAGPAPLHWGERLQHLCSPTGTGIQVTVSRDSRARSGAEQVSRSSSTSPAEPPVRILHPPQRSLELPVQAPGRVELRCELSVPEAPVRWFKDGLEVDESDNLLLLAEGAWRCLLIPRSSAEDTGEYICESKDEAVSFDVKVGTGSSVVVEPLPVVTVSPGETVTLGCELSRADAPVRWAKDGVRLEAGGSLVLEEEGTHRRLLIPAARAEHSGKYICDAADDTVTFTVQVLGEQEAGGEPGGGYWMHGPQRPQLRWCWVLQTRRPGWQRGSRGRAPCPRPRRSRWSARDMSGSW</sequence>
<dbReference type="GO" id="GO:0005737">
    <property type="term" value="C:cytoplasm"/>
    <property type="evidence" value="ECO:0007669"/>
    <property type="project" value="UniProtKB-SubCell"/>
</dbReference>
<accession>A0A8C0BZG3</accession>
<dbReference type="PANTHER" id="PTHR35971">
    <property type="entry name" value="SI:DKEY-31G6.6"/>
    <property type="match status" value="1"/>
</dbReference>
<reference evidence="9" key="1">
    <citation type="submission" date="2025-08" db="UniProtKB">
        <authorList>
            <consortium name="Ensembl"/>
        </authorList>
    </citation>
    <scope>IDENTIFICATION</scope>
</reference>
<dbReference type="InterPro" id="IPR052385">
    <property type="entry name" value="Obscurin/Obscurin-like_Reg"/>
</dbReference>
<dbReference type="InterPro" id="IPR003598">
    <property type="entry name" value="Ig_sub2"/>
</dbReference>
<name>A0A8C0BZG3_9AVES</name>
<dbReference type="Proteomes" id="UP000694555">
    <property type="component" value="Unplaced"/>
</dbReference>